<sequence>MPPPPRASRWREEQRRGRADTDGGAWEEAPQGGGTPSASLRFKRSSPAGAHRCCFLPCPIHRIHRRRRRGCRQRLPVTVCSHHRCAPSPPSPASHGGLPTPTEAAGQGAPSPPHHGSASIQVGPRGHRSAAGGHGGDRPSLGRSCGAAHPRVGGRAGSGAATAGAAHPVGSYLTDGRTWDPRPVGRPALLLLQPLHQVEQLGQASHRARHARQPRGVLCGYPPSDGGPRMQAHAAGGGHDLIARAVRVLPQAEVAQGRAQQVGGLVGHVV</sequence>
<gene>
    <name evidence="2" type="ORF">BU14_0125s0046</name>
</gene>
<accession>A0A1X6PB20</accession>
<proteinExistence type="predicted"/>
<evidence type="ECO:0000313" key="2">
    <source>
        <dbReference type="EMBL" id="OSX78058.1"/>
    </source>
</evidence>
<evidence type="ECO:0000313" key="3">
    <source>
        <dbReference type="Proteomes" id="UP000218209"/>
    </source>
</evidence>
<name>A0A1X6PB20_PORUM</name>
<feature type="region of interest" description="Disordered" evidence="1">
    <location>
        <begin position="81"/>
        <end position="165"/>
    </location>
</feature>
<evidence type="ECO:0000256" key="1">
    <source>
        <dbReference type="SAM" id="MobiDB-lite"/>
    </source>
</evidence>
<dbReference type="Proteomes" id="UP000218209">
    <property type="component" value="Unassembled WGS sequence"/>
</dbReference>
<dbReference type="AlphaFoldDB" id="A0A1X6PB20"/>
<organism evidence="2 3">
    <name type="scientific">Porphyra umbilicalis</name>
    <name type="common">Purple laver</name>
    <name type="synonym">Red alga</name>
    <dbReference type="NCBI Taxonomy" id="2786"/>
    <lineage>
        <taxon>Eukaryota</taxon>
        <taxon>Rhodophyta</taxon>
        <taxon>Bangiophyceae</taxon>
        <taxon>Bangiales</taxon>
        <taxon>Bangiaceae</taxon>
        <taxon>Porphyra</taxon>
    </lineage>
</organism>
<keyword evidence="3" id="KW-1185">Reference proteome</keyword>
<reference evidence="2 3" key="1">
    <citation type="submission" date="2017-03" db="EMBL/GenBank/DDBJ databases">
        <title>WGS assembly of Porphyra umbilicalis.</title>
        <authorList>
            <person name="Brawley S.H."/>
            <person name="Blouin N.A."/>
            <person name="Ficko-Blean E."/>
            <person name="Wheeler G.L."/>
            <person name="Lohr M."/>
            <person name="Goodson H.V."/>
            <person name="Jenkins J.W."/>
            <person name="Blaby-Haas C.E."/>
            <person name="Helliwell K.E."/>
            <person name="Chan C."/>
            <person name="Marriage T."/>
            <person name="Bhattacharya D."/>
            <person name="Klein A.S."/>
            <person name="Badis Y."/>
            <person name="Brodie J."/>
            <person name="Cao Y."/>
            <person name="Collen J."/>
            <person name="Dittami S.M."/>
            <person name="Gachon C.M."/>
            <person name="Green B.R."/>
            <person name="Karpowicz S."/>
            <person name="Kim J.W."/>
            <person name="Kudahl U."/>
            <person name="Lin S."/>
            <person name="Michel G."/>
            <person name="Mittag M."/>
            <person name="Olson B.J."/>
            <person name="Pangilinan J."/>
            <person name="Peng Y."/>
            <person name="Qiu H."/>
            <person name="Shu S."/>
            <person name="Singer J.T."/>
            <person name="Smith A.G."/>
            <person name="Sprecher B.N."/>
            <person name="Wagner V."/>
            <person name="Wang W."/>
            <person name="Wang Z.-Y."/>
            <person name="Yan J."/>
            <person name="Yarish C."/>
            <person name="Zoeuner-Riek S."/>
            <person name="Zhuang Y."/>
            <person name="Zou Y."/>
            <person name="Lindquist E.A."/>
            <person name="Grimwood J."/>
            <person name="Barry K."/>
            <person name="Rokhsar D.S."/>
            <person name="Schmutz J."/>
            <person name="Stiller J.W."/>
            <person name="Grossman A.R."/>
            <person name="Prochnik S.E."/>
        </authorList>
    </citation>
    <scope>NUCLEOTIDE SEQUENCE [LARGE SCALE GENOMIC DNA]</scope>
    <source>
        <strain evidence="2">4086291</strain>
    </source>
</reference>
<feature type="region of interest" description="Disordered" evidence="1">
    <location>
        <begin position="1"/>
        <end position="43"/>
    </location>
</feature>
<protein>
    <submittedName>
        <fullName evidence="2">Uncharacterized protein</fullName>
    </submittedName>
</protein>
<dbReference type="EMBL" id="KV918822">
    <property type="protein sequence ID" value="OSX78058.1"/>
    <property type="molecule type" value="Genomic_DNA"/>
</dbReference>
<feature type="compositionally biased region" description="Basic and acidic residues" evidence="1">
    <location>
        <begin position="9"/>
        <end position="21"/>
    </location>
</feature>